<sequence length="209" mass="24237">MRNLLFLAVLIAHTSLLFSQESNMNNTEIAEFKAKINETSKATITIQSNFTQYKHLDFLSNDITTQGKMAFKAPNMVKWEYTEPFKYSIIFKDDKLLINDSGSKSNMDLGNSALFKKINQLIVNSVKGNLFQDSDFTMSYFKSPDFYKVIFVPKDEKIKSYIASFILFFDKEQADVMEVKMVEPTNDYTRIVFEDRQINKPLDNEVFSN</sequence>
<keyword evidence="1 2" id="KW-0732">Signal</keyword>
<dbReference type="AlphaFoldDB" id="A0A1M5BKA3"/>
<dbReference type="CDD" id="cd16325">
    <property type="entry name" value="LolA"/>
    <property type="match status" value="1"/>
</dbReference>
<keyword evidence="3" id="KW-0449">Lipoprotein</keyword>
<keyword evidence="4" id="KW-1185">Reference proteome</keyword>
<evidence type="ECO:0000313" key="4">
    <source>
        <dbReference type="Proteomes" id="UP000184406"/>
    </source>
</evidence>
<evidence type="ECO:0000256" key="1">
    <source>
        <dbReference type="ARBA" id="ARBA00022729"/>
    </source>
</evidence>
<dbReference type="PANTHER" id="PTHR35869:SF1">
    <property type="entry name" value="OUTER-MEMBRANE LIPOPROTEIN CARRIER PROTEIN"/>
    <property type="match status" value="1"/>
</dbReference>
<evidence type="ECO:0000256" key="2">
    <source>
        <dbReference type="SAM" id="SignalP"/>
    </source>
</evidence>
<dbReference type="PANTHER" id="PTHR35869">
    <property type="entry name" value="OUTER-MEMBRANE LIPOPROTEIN CARRIER PROTEIN"/>
    <property type="match status" value="1"/>
</dbReference>
<organism evidence="3 4">
    <name type="scientific">Arenibacter palladensis</name>
    <dbReference type="NCBI Taxonomy" id="237373"/>
    <lineage>
        <taxon>Bacteria</taxon>
        <taxon>Pseudomonadati</taxon>
        <taxon>Bacteroidota</taxon>
        <taxon>Flavobacteriia</taxon>
        <taxon>Flavobacteriales</taxon>
        <taxon>Flavobacteriaceae</taxon>
        <taxon>Arenibacter</taxon>
    </lineage>
</organism>
<dbReference type="EMBL" id="FQUX01000004">
    <property type="protein sequence ID" value="SHF42991.1"/>
    <property type="molecule type" value="Genomic_DNA"/>
</dbReference>
<gene>
    <name evidence="3" type="ORF">SAMN03080594_104105</name>
</gene>
<dbReference type="InterPro" id="IPR004564">
    <property type="entry name" value="OM_lipoprot_carrier_LolA-like"/>
</dbReference>
<name>A0A1M5BKA3_9FLAO</name>
<reference evidence="4" key="1">
    <citation type="submission" date="2016-11" db="EMBL/GenBank/DDBJ databases">
        <authorList>
            <person name="Varghese N."/>
            <person name="Submissions S."/>
        </authorList>
    </citation>
    <scope>NUCLEOTIDE SEQUENCE [LARGE SCALE GENOMIC DNA]</scope>
    <source>
        <strain evidence="4">DSM 17539</strain>
    </source>
</reference>
<accession>A0A1M5BKA3</accession>
<feature type="chain" id="PRO_5013245763" evidence="2">
    <location>
        <begin position="20"/>
        <end position="209"/>
    </location>
</feature>
<dbReference type="InterPro" id="IPR029046">
    <property type="entry name" value="LolA/LolB/LppX"/>
</dbReference>
<dbReference type="Gene3D" id="2.50.20.10">
    <property type="entry name" value="Lipoprotein localisation LolA/LolB/LppX"/>
    <property type="match status" value="1"/>
</dbReference>
<feature type="signal peptide" evidence="2">
    <location>
        <begin position="1"/>
        <end position="19"/>
    </location>
</feature>
<evidence type="ECO:0000313" key="3">
    <source>
        <dbReference type="EMBL" id="SHF42991.1"/>
    </source>
</evidence>
<dbReference type="RefSeq" id="WP_072862248.1">
    <property type="nucleotide sequence ID" value="NZ_FQUX01000004.1"/>
</dbReference>
<dbReference type="SUPFAM" id="SSF89392">
    <property type="entry name" value="Prokaryotic lipoproteins and lipoprotein localization factors"/>
    <property type="match status" value="1"/>
</dbReference>
<proteinExistence type="predicted"/>
<dbReference type="Proteomes" id="UP000184406">
    <property type="component" value="Unassembled WGS sequence"/>
</dbReference>
<dbReference type="Pfam" id="PF03548">
    <property type="entry name" value="LolA"/>
    <property type="match status" value="1"/>
</dbReference>
<protein>
    <submittedName>
        <fullName evidence="3">Outer membrane lipoprotein carrier protein</fullName>
    </submittedName>
</protein>